<dbReference type="EMBL" id="HE965806">
    <property type="protein sequence ID" value="CCJ56096.1"/>
    <property type="molecule type" value="Genomic_DNA"/>
</dbReference>
<dbReference type="GO" id="GO:0047617">
    <property type="term" value="F:fatty acyl-CoA hydrolase activity"/>
    <property type="evidence" value="ECO:0007669"/>
    <property type="project" value="TreeGrafter"/>
</dbReference>
<reference evidence="3 4" key="1">
    <citation type="journal article" date="2012" name="BMC Genomics">
        <title>Comparative genomics of the classical Bordetella subspecies: the evolution and exchange of virulence-associated diversity amongst closely related pathogens.</title>
        <authorList>
            <person name="Park J."/>
            <person name="Zhang Y."/>
            <person name="Buboltz A.M."/>
            <person name="Zhang X."/>
            <person name="Schuster S.C."/>
            <person name="Ahuja U."/>
            <person name="Liu M."/>
            <person name="Miller J.F."/>
            <person name="Sebaihia M."/>
            <person name="Bentley S.D."/>
            <person name="Parkhill J."/>
            <person name="Harvill E.T."/>
        </authorList>
    </citation>
    <scope>NUCLEOTIDE SEQUENCE [LARGE SCALE GENOMIC DNA]</scope>
    <source>
        <strain evidence="3 4">253</strain>
    </source>
</reference>
<dbReference type="HOGENOM" id="CLU_101141_7_1_4"/>
<dbReference type="NCBIfam" id="TIGR00051">
    <property type="entry name" value="YbgC/FadM family acyl-CoA thioesterase"/>
    <property type="match status" value="1"/>
</dbReference>
<dbReference type="PANTHER" id="PTHR31793">
    <property type="entry name" value="4-HYDROXYBENZOYL-COA THIOESTERASE FAMILY MEMBER"/>
    <property type="match status" value="1"/>
</dbReference>
<dbReference type="AlphaFoldDB" id="A0A0C6P925"/>
<evidence type="ECO:0000256" key="2">
    <source>
        <dbReference type="ARBA" id="ARBA00022801"/>
    </source>
</evidence>
<dbReference type="Proteomes" id="UP000007564">
    <property type="component" value="Chromosome"/>
</dbReference>
<dbReference type="Pfam" id="PF13279">
    <property type="entry name" value="4HBT_2"/>
    <property type="match status" value="1"/>
</dbReference>
<evidence type="ECO:0000313" key="3">
    <source>
        <dbReference type="EMBL" id="CCJ56096.1"/>
    </source>
</evidence>
<sequence length="142" mass="16500">MTDPKFSESVLDIRVYYEDTDAGGVVFYANYLKFLERARTEWLRGLGVNQSDLAEREHRLFVVHSLDMSYRKPARLDDLITIRSRITRIGRASIHFAQRAERNGELLAQGNIQICCVDSIRMRPAELPDDIRAKLKFIQIQE</sequence>
<dbReference type="KEGG" id="bbh:BN112_4182"/>
<evidence type="ECO:0000256" key="1">
    <source>
        <dbReference type="ARBA" id="ARBA00005953"/>
    </source>
</evidence>
<dbReference type="FunFam" id="3.10.129.10:FF:000004">
    <property type="entry name" value="Tol-pal system-associated acyl-CoA thioesterase"/>
    <property type="match status" value="1"/>
</dbReference>
<protein>
    <submittedName>
        <fullName evidence="3">Uncharacterized protein</fullName>
    </submittedName>
</protein>
<dbReference type="PIRSF" id="PIRSF003230">
    <property type="entry name" value="YbgC"/>
    <property type="match status" value="1"/>
</dbReference>
<keyword evidence="2" id="KW-0378">Hydrolase</keyword>
<dbReference type="Gene3D" id="3.10.129.10">
    <property type="entry name" value="Hotdog Thioesterase"/>
    <property type="match status" value="1"/>
</dbReference>
<dbReference type="CDD" id="cd00586">
    <property type="entry name" value="4HBT"/>
    <property type="match status" value="1"/>
</dbReference>
<dbReference type="NCBIfam" id="TIGR02799">
    <property type="entry name" value="thio_ybgC"/>
    <property type="match status" value="1"/>
</dbReference>
<comment type="similarity">
    <text evidence="1">Belongs to the 4-hydroxybenzoyl-CoA thioesterase family.</text>
</comment>
<dbReference type="InterPro" id="IPR029069">
    <property type="entry name" value="HotDog_dom_sf"/>
</dbReference>
<dbReference type="RefSeq" id="WP_003814639.1">
    <property type="nucleotide sequence ID" value="NC_019382.1"/>
</dbReference>
<gene>
    <name evidence="3" type="ORF">BN112_4182</name>
</gene>
<dbReference type="GeneID" id="56477269"/>
<dbReference type="PANTHER" id="PTHR31793:SF37">
    <property type="entry name" value="ACYL-COA THIOESTER HYDROLASE YBGC"/>
    <property type="match status" value="1"/>
</dbReference>
<name>A0A0C6P925_BORBO</name>
<dbReference type="InterPro" id="IPR006684">
    <property type="entry name" value="YbgC/YbaW"/>
</dbReference>
<organism evidence="3 4">
    <name type="scientific">Bordetella bronchiseptica 253</name>
    <dbReference type="NCBI Taxonomy" id="568707"/>
    <lineage>
        <taxon>Bacteria</taxon>
        <taxon>Pseudomonadati</taxon>
        <taxon>Pseudomonadota</taxon>
        <taxon>Betaproteobacteria</taxon>
        <taxon>Burkholderiales</taxon>
        <taxon>Alcaligenaceae</taxon>
        <taxon>Bordetella</taxon>
    </lineage>
</organism>
<evidence type="ECO:0000313" key="4">
    <source>
        <dbReference type="Proteomes" id="UP000007564"/>
    </source>
</evidence>
<proteinExistence type="inferred from homology"/>
<dbReference type="SUPFAM" id="SSF54637">
    <property type="entry name" value="Thioesterase/thiol ester dehydrase-isomerase"/>
    <property type="match status" value="1"/>
</dbReference>
<dbReference type="InterPro" id="IPR014166">
    <property type="entry name" value="Tol-Pal_acyl-CoA_thioesterase"/>
</dbReference>
<dbReference type="InterPro" id="IPR050563">
    <property type="entry name" value="4-hydroxybenzoyl-CoA_TE"/>
</dbReference>
<accession>A0A0C6P925</accession>
<dbReference type="OrthoDB" id="9808429at2"/>